<dbReference type="AlphaFoldDB" id="A0A4Y5ZWH3"/>
<sequence length="93" mass="9822">MKSGNDYFAASVDRATGKVALNKADVEYTDPANGLTTAATQAGQFVKVSADKDGNATAFVTFQGKNYAAKAASLVDTGMQLQQHKVPLRLLIK</sequence>
<proteinExistence type="predicted"/>
<evidence type="ECO:0000313" key="2">
    <source>
        <dbReference type="Proteomes" id="UP000318237"/>
    </source>
</evidence>
<gene>
    <name evidence="1" type="ORF">EIN43_26390</name>
</gene>
<organism evidence="1 2">
    <name type="scientific">Enterobacter hormaechei</name>
    <dbReference type="NCBI Taxonomy" id="158836"/>
    <lineage>
        <taxon>Bacteria</taxon>
        <taxon>Pseudomonadati</taxon>
        <taxon>Pseudomonadota</taxon>
        <taxon>Gammaproteobacteria</taxon>
        <taxon>Enterobacterales</taxon>
        <taxon>Enterobacteriaceae</taxon>
        <taxon>Enterobacter</taxon>
        <taxon>Enterobacter cloacae complex</taxon>
    </lineage>
</organism>
<evidence type="ECO:0000313" key="1">
    <source>
        <dbReference type="EMBL" id="QDE47768.1"/>
    </source>
</evidence>
<protein>
    <submittedName>
        <fullName evidence="1">Uncharacterized protein</fullName>
    </submittedName>
</protein>
<accession>A0A4Y5ZWH3</accession>
<dbReference type="Proteomes" id="UP000318237">
    <property type="component" value="Chromosome"/>
</dbReference>
<reference evidence="1 2" key="1">
    <citation type="submission" date="2019-06" db="EMBL/GenBank/DDBJ databases">
        <title>Whole genome sequencing of XDR Enterobacter.</title>
        <authorList>
            <person name="Gnana Soundari P."/>
            <person name="Vijayakumar R."/>
            <person name="Krishnan P."/>
        </authorList>
    </citation>
    <scope>NUCLEOTIDE SEQUENCE [LARGE SCALE GENOMIC DNA]</scope>
    <source>
        <strain evidence="1 2">C126</strain>
    </source>
</reference>
<name>A0A4Y5ZWH3_9ENTR</name>
<dbReference type="EMBL" id="CP041054">
    <property type="protein sequence ID" value="QDE47768.1"/>
    <property type="molecule type" value="Genomic_DNA"/>
</dbReference>